<evidence type="ECO:0000256" key="15">
    <source>
        <dbReference type="SAM" id="Phobius"/>
    </source>
</evidence>
<feature type="domain" description="Histidine kinase" evidence="16">
    <location>
        <begin position="149"/>
        <end position="250"/>
    </location>
</feature>
<evidence type="ECO:0000256" key="1">
    <source>
        <dbReference type="ARBA" id="ARBA00000085"/>
    </source>
</evidence>
<evidence type="ECO:0000256" key="13">
    <source>
        <dbReference type="ARBA" id="ARBA00023012"/>
    </source>
</evidence>
<keyword evidence="8 15" id="KW-0812">Transmembrane</keyword>
<dbReference type="EC" id="2.7.13.3" evidence="4"/>
<dbReference type="InterPro" id="IPR003661">
    <property type="entry name" value="HisK_dim/P_dom"/>
</dbReference>
<keyword evidence="7" id="KW-0808">Transferase</keyword>
<evidence type="ECO:0000256" key="3">
    <source>
        <dbReference type="ARBA" id="ARBA00004236"/>
    </source>
</evidence>
<keyword evidence="12 15" id="KW-1133">Transmembrane helix</keyword>
<evidence type="ECO:0000259" key="17">
    <source>
        <dbReference type="PROSITE" id="PS50885"/>
    </source>
</evidence>
<gene>
    <name evidence="18" type="ORF">SAMN04488123_1301</name>
</gene>
<dbReference type="InterPro" id="IPR050398">
    <property type="entry name" value="HssS/ArlS-like"/>
</dbReference>
<evidence type="ECO:0000259" key="16">
    <source>
        <dbReference type="PROSITE" id="PS50109"/>
    </source>
</evidence>
<dbReference type="EMBL" id="FNEN01000030">
    <property type="protein sequence ID" value="SDJ29474.1"/>
    <property type="molecule type" value="Genomic_DNA"/>
</dbReference>
<evidence type="ECO:0000256" key="6">
    <source>
        <dbReference type="ARBA" id="ARBA00022553"/>
    </source>
</evidence>
<evidence type="ECO:0000313" key="18">
    <source>
        <dbReference type="EMBL" id="SDJ29474.1"/>
    </source>
</evidence>
<protein>
    <recommendedName>
        <fullName evidence="4">histidine kinase</fullName>
        <ecNumber evidence="4">2.7.13.3</ecNumber>
    </recommendedName>
</protein>
<proteinExistence type="predicted"/>
<organism evidence="18 19">
    <name type="scientific">Natribacillus halophilus</name>
    <dbReference type="NCBI Taxonomy" id="549003"/>
    <lineage>
        <taxon>Bacteria</taxon>
        <taxon>Bacillati</taxon>
        <taxon>Bacillota</taxon>
        <taxon>Bacilli</taxon>
        <taxon>Bacillales</taxon>
        <taxon>Bacillaceae</taxon>
        <taxon>Natribacillus</taxon>
    </lineage>
</organism>
<keyword evidence="11" id="KW-0067">ATP-binding</keyword>
<evidence type="ECO:0000256" key="9">
    <source>
        <dbReference type="ARBA" id="ARBA00022741"/>
    </source>
</evidence>
<dbReference type="Pfam" id="PF00672">
    <property type="entry name" value="HAMP"/>
    <property type="match status" value="1"/>
</dbReference>
<sequence>MPDEEIEHVLAGGQYHGVFEQSAGLFVTGFFNNVLENTIGVPVETAEGTTAMFIRPDHEQQLGEFRFFLALLLVLTVIFSFLFVALTARRIVKPVTSLTEATKKISDGSFDIDLNVRRKDEIGQLAKHFTSMSKDLRQLEAMRQEFVSNVSHEIQSPLSTIRGITQTLQQSELDEDQKEKYINIIEKESGRLASLSRQLLTLASLDNEDKIVKEQPVDVQQQVKEIIQTLRFEWQEKALYIEIEGKAEHV</sequence>
<evidence type="ECO:0000256" key="12">
    <source>
        <dbReference type="ARBA" id="ARBA00022989"/>
    </source>
</evidence>
<feature type="non-terminal residue" evidence="18">
    <location>
        <position position="250"/>
    </location>
</feature>
<dbReference type="Gene3D" id="6.10.340.10">
    <property type="match status" value="1"/>
</dbReference>
<dbReference type="SMART" id="SM00388">
    <property type="entry name" value="HisKA"/>
    <property type="match status" value="1"/>
</dbReference>
<dbReference type="CDD" id="cd06225">
    <property type="entry name" value="HAMP"/>
    <property type="match status" value="1"/>
</dbReference>
<evidence type="ECO:0000256" key="2">
    <source>
        <dbReference type="ARBA" id="ARBA00004141"/>
    </source>
</evidence>
<keyword evidence="10 18" id="KW-0418">Kinase</keyword>
<dbReference type="PANTHER" id="PTHR45528:SF11">
    <property type="entry name" value="HISTIDINE KINASE"/>
    <property type="match status" value="1"/>
</dbReference>
<comment type="subcellular location">
    <subcellularLocation>
        <location evidence="3">Cell membrane</location>
    </subcellularLocation>
    <subcellularLocation>
        <location evidence="2">Membrane</location>
        <topology evidence="2">Multi-pass membrane protein</topology>
    </subcellularLocation>
</comment>
<dbReference type="PROSITE" id="PS50885">
    <property type="entry name" value="HAMP"/>
    <property type="match status" value="1"/>
</dbReference>
<dbReference type="Pfam" id="PF00512">
    <property type="entry name" value="HisKA"/>
    <property type="match status" value="1"/>
</dbReference>
<accession>A0A1G8SJY0</accession>
<feature type="domain" description="HAMP" evidence="17">
    <location>
        <begin position="89"/>
        <end position="141"/>
    </location>
</feature>
<dbReference type="Gene3D" id="1.10.287.130">
    <property type="match status" value="1"/>
</dbReference>
<evidence type="ECO:0000256" key="7">
    <source>
        <dbReference type="ARBA" id="ARBA00022679"/>
    </source>
</evidence>
<dbReference type="SUPFAM" id="SSF47384">
    <property type="entry name" value="Homodimeric domain of signal transducing histidine kinase"/>
    <property type="match status" value="1"/>
</dbReference>
<dbReference type="GO" id="GO:0005524">
    <property type="term" value="F:ATP binding"/>
    <property type="evidence" value="ECO:0007669"/>
    <property type="project" value="UniProtKB-KW"/>
</dbReference>
<feature type="transmembrane region" description="Helical" evidence="15">
    <location>
        <begin position="67"/>
        <end position="88"/>
    </location>
</feature>
<dbReference type="InterPro" id="IPR005467">
    <property type="entry name" value="His_kinase_dom"/>
</dbReference>
<dbReference type="GO" id="GO:0005886">
    <property type="term" value="C:plasma membrane"/>
    <property type="evidence" value="ECO:0007669"/>
    <property type="project" value="UniProtKB-SubCell"/>
</dbReference>
<keyword evidence="6" id="KW-0597">Phosphoprotein</keyword>
<dbReference type="RefSeq" id="WP_143018949.1">
    <property type="nucleotide sequence ID" value="NZ_FNEN01000030.1"/>
</dbReference>
<name>A0A1G8SJY0_9BACI</name>
<evidence type="ECO:0000256" key="11">
    <source>
        <dbReference type="ARBA" id="ARBA00022840"/>
    </source>
</evidence>
<dbReference type="AlphaFoldDB" id="A0A1G8SJY0"/>
<comment type="catalytic activity">
    <reaction evidence="1">
        <text>ATP + protein L-histidine = ADP + protein N-phospho-L-histidine.</text>
        <dbReference type="EC" id="2.7.13.3"/>
    </reaction>
</comment>
<evidence type="ECO:0000256" key="14">
    <source>
        <dbReference type="ARBA" id="ARBA00023136"/>
    </source>
</evidence>
<keyword evidence="13" id="KW-0902">Two-component regulatory system</keyword>
<reference evidence="18 19" key="1">
    <citation type="submission" date="2016-10" db="EMBL/GenBank/DDBJ databases">
        <authorList>
            <person name="de Groot N.N."/>
        </authorList>
    </citation>
    <scope>NUCLEOTIDE SEQUENCE [LARGE SCALE GENOMIC DNA]</scope>
    <source>
        <strain evidence="18 19">DSM 21771</strain>
    </source>
</reference>
<dbReference type="PANTHER" id="PTHR45528">
    <property type="entry name" value="SENSOR HISTIDINE KINASE CPXA"/>
    <property type="match status" value="1"/>
</dbReference>
<dbReference type="InterPro" id="IPR003660">
    <property type="entry name" value="HAMP_dom"/>
</dbReference>
<evidence type="ECO:0000256" key="8">
    <source>
        <dbReference type="ARBA" id="ARBA00022692"/>
    </source>
</evidence>
<evidence type="ECO:0000256" key="4">
    <source>
        <dbReference type="ARBA" id="ARBA00012438"/>
    </source>
</evidence>
<dbReference type="Proteomes" id="UP000198853">
    <property type="component" value="Unassembled WGS sequence"/>
</dbReference>
<keyword evidence="19" id="KW-1185">Reference proteome</keyword>
<dbReference type="SUPFAM" id="SSF158472">
    <property type="entry name" value="HAMP domain-like"/>
    <property type="match status" value="1"/>
</dbReference>
<dbReference type="SMART" id="SM00304">
    <property type="entry name" value="HAMP"/>
    <property type="match status" value="1"/>
</dbReference>
<evidence type="ECO:0000256" key="10">
    <source>
        <dbReference type="ARBA" id="ARBA00022777"/>
    </source>
</evidence>
<evidence type="ECO:0000256" key="5">
    <source>
        <dbReference type="ARBA" id="ARBA00022475"/>
    </source>
</evidence>
<dbReference type="CDD" id="cd00082">
    <property type="entry name" value="HisKA"/>
    <property type="match status" value="1"/>
</dbReference>
<dbReference type="GO" id="GO:0000155">
    <property type="term" value="F:phosphorelay sensor kinase activity"/>
    <property type="evidence" value="ECO:0007669"/>
    <property type="project" value="InterPro"/>
</dbReference>
<dbReference type="InterPro" id="IPR036097">
    <property type="entry name" value="HisK_dim/P_sf"/>
</dbReference>
<dbReference type="FunFam" id="1.10.287.130:FF:000001">
    <property type="entry name" value="Two-component sensor histidine kinase"/>
    <property type="match status" value="1"/>
</dbReference>
<keyword evidence="5" id="KW-1003">Cell membrane</keyword>
<dbReference type="OrthoDB" id="9813151at2"/>
<keyword evidence="9" id="KW-0547">Nucleotide-binding</keyword>
<evidence type="ECO:0000313" key="19">
    <source>
        <dbReference type="Proteomes" id="UP000198853"/>
    </source>
</evidence>
<keyword evidence="14 15" id="KW-0472">Membrane</keyword>
<dbReference type="PROSITE" id="PS50109">
    <property type="entry name" value="HIS_KIN"/>
    <property type="match status" value="1"/>
</dbReference>